<evidence type="ECO:0000256" key="4">
    <source>
        <dbReference type="ARBA" id="ARBA00023125"/>
    </source>
</evidence>
<evidence type="ECO:0000259" key="7">
    <source>
        <dbReference type="PROSITE" id="PS50045"/>
    </source>
</evidence>
<dbReference type="InterPro" id="IPR001789">
    <property type="entry name" value="Sig_transdc_resp-reg_receiver"/>
</dbReference>
<gene>
    <name evidence="9" type="ORF">JCM15548_11394</name>
</gene>
<evidence type="ECO:0000256" key="1">
    <source>
        <dbReference type="ARBA" id="ARBA00022741"/>
    </source>
</evidence>
<dbReference type="SUPFAM" id="SSF52172">
    <property type="entry name" value="CheY-like"/>
    <property type="match status" value="1"/>
</dbReference>
<dbReference type="OrthoDB" id="9810703at2"/>
<dbReference type="Gene3D" id="1.10.8.60">
    <property type="match status" value="1"/>
</dbReference>
<dbReference type="InterPro" id="IPR025662">
    <property type="entry name" value="Sigma_54_int_dom_ATP-bd_1"/>
</dbReference>
<keyword evidence="1" id="KW-0547">Nucleotide-binding</keyword>
<dbReference type="Gene3D" id="1.10.10.60">
    <property type="entry name" value="Homeodomain-like"/>
    <property type="match status" value="1"/>
</dbReference>
<keyword evidence="6" id="KW-0597">Phosphoprotein</keyword>
<dbReference type="EMBL" id="BAZW01000007">
    <property type="protein sequence ID" value="GAO29227.1"/>
    <property type="molecule type" value="Genomic_DNA"/>
</dbReference>
<dbReference type="InterPro" id="IPR025944">
    <property type="entry name" value="Sigma_54_int_dom_CS"/>
</dbReference>
<dbReference type="GO" id="GO:0000160">
    <property type="term" value="P:phosphorelay signal transduction system"/>
    <property type="evidence" value="ECO:0007669"/>
    <property type="project" value="InterPro"/>
</dbReference>
<dbReference type="InterPro" id="IPR009057">
    <property type="entry name" value="Homeodomain-like_sf"/>
</dbReference>
<dbReference type="InterPro" id="IPR003593">
    <property type="entry name" value="AAA+_ATPase"/>
</dbReference>
<dbReference type="GO" id="GO:0043565">
    <property type="term" value="F:sequence-specific DNA binding"/>
    <property type="evidence" value="ECO:0007669"/>
    <property type="project" value="InterPro"/>
</dbReference>
<keyword evidence="5" id="KW-0804">Transcription</keyword>
<dbReference type="AlphaFoldDB" id="A0A0E9LUF8"/>
<feature type="domain" description="Sigma-54 factor interaction" evidence="7">
    <location>
        <begin position="137"/>
        <end position="366"/>
    </location>
</feature>
<dbReference type="STRING" id="1236989.JCM15548_11394"/>
<dbReference type="Pfam" id="PF00158">
    <property type="entry name" value="Sigma54_activat"/>
    <property type="match status" value="1"/>
</dbReference>
<evidence type="ECO:0000256" key="6">
    <source>
        <dbReference type="PROSITE-ProRule" id="PRU00169"/>
    </source>
</evidence>
<evidence type="ECO:0000256" key="5">
    <source>
        <dbReference type="ARBA" id="ARBA00023163"/>
    </source>
</evidence>
<keyword evidence="2" id="KW-0067">ATP-binding</keyword>
<dbReference type="InterPro" id="IPR058031">
    <property type="entry name" value="AAA_lid_NorR"/>
</dbReference>
<feature type="domain" description="Response regulatory" evidence="8">
    <location>
        <begin position="3"/>
        <end position="117"/>
    </location>
</feature>
<dbReference type="InterPro" id="IPR002197">
    <property type="entry name" value="HTH_Fis"/>
</dbReference>
<dbReference type="PANTHER" id="PTHR32071:SF81">
    <property type="entry name" value="PROPIONATE CATABOLISM OPERON REGULATORY PROTEIN"/>
    <property type="match status" value="1"/>
</dbReference>
<organism evidence="9 10">
    <name type="scientific">Geofilum rubicundum JCM 15548</name>
    <dbReference type="NCBI Taxonomy" id="1236989"/>
    <lineage>
        <taxon>Bacteria</taxon>
        <taxon>Pseudomonadati</taxon>
        <taxon>Bacteroidota</taxon>
        <taxon>Bacteroidia</taxon>
        <taxon>Marinilabiliales</taxon>
        <taxon>Marinilabiliaceae</taxon>
        <taxon>Geofilum</taxon>
    </lineage>
</organism>
<comment type="caution">
    <text evidence="9">The sequence shown here is derived from an EMBL/GenBank/DDBJ whole genome shotgun (WGS) entry which is preliminary data.</text>
</comment>
<evidence type="ECO:0000256" key="2">
    <source>
        <dbReference type="ARBA" id="ARBA00022840"/>
    </source>
</evidence>
<dbReference type="PROSITE" id="PS00675">
    <property type="entry name" value="SIGMA54_INTERACT_1"/>
    <property type="match status" value="1"/>
</dbReference>
<accession>A0A0E9LUF8</accession>
<dbReference type="PROSITE" id="PS50045">
    <property type="entry name" value="SIGMA54_INTERACT_4"/>
    <property type="match status" value="1"/>
</dbReference>
<keyword evidence="10" id="KW-1185">Reference proteome</keyword>
<dbReference type="Gene3D" id="3.40.50.2300">
    <property type="match status" value="1"/>
</dbReference>
<reference evidence="9 10" key="1">
    <citation type="journal article" date="2015" name="Microbes Environ.">
        <title>Distribution and evolution of nitrogen fixation genes in the phylum bacteroidetes.</title>
        <authorList>
            <person name="Inoue J."/>
            <person name="Oshima K."/>
            <person name="Suda W."/>
            <person name="Sakamoto M."/>
            <person name="Iino T."/>
            <person name="Noda S."/>
            <person name="Hongoh Y."/>
            <person name="Hattori M."/>
            <person name="Ohkuma M."/>
        </authorList>
    </citation>
    <scope>NUCLEOTIDE SEQUENCE [LARGE SCALE GENOMIC DNA]</scope>
    <source>
        <strain evidence="9">JCM 15548</strain>
    </source>
</reference>
<dbReference type="GO" id="GO:0005524">
    <property type="term" value="F:ATP binding"/>
    <property type="evidence" value="ECO:0007669"/>
    <property type="project" value="UniProtKB-KW"/>
</dbReference>
<dbReference type="PRINTS" id="PR01590">
    <property type="entry name" value="HTHFIS"/>
</dbReference>
<dbReference type="RefSeq" id="WP_062123271.1">
    <property type="nucleotide sequence ID" value="NZ_BAZW01000007.1"/>
</dbReference>
<feature type="modified residue" description="4-aspartylphosphate" evidence="6">
    <location>
        <position position="52"/>
    </location>
</feature>
<dbReference type="SUPFAM" id="SSF52540">
    <property type="entry name" value="P-loop containing nucleoside triphosphate hydrolases"/>
    <property type="match status" value="1"/>
</dbReference>
<keyword evidence="4" id="KW-0238">DNA-binding</keyword>
<dbReference type="Pfam" id="PF02954">
    <property type="entry name" value="HTH_8"/>
    <property type="match status" value="1"/>
</dbReference>
<dbReference type="PANTHER" id="PTHR32071">
    <property type="entry name" value="TRANSCRIPTIONAL REGULATORY PROTEIN"/>
    <property type="match status" value="1"/>
</dbReference>
<keyword evidence="3" id="KW-0805">Transcription regulation</keyword>
<dbReference type="PROSITE" id="PS00688">
    <property type="entry name" value="SIGMA54_INTERACT_3"/>
    <property type="match status" value="1"/>
</dbReference>
<dbReference type="FunFam" id="3.40.50.300:FF:000006">
    <property type="entry name" value="DNA-binding transcriptional regulator NtrC"/>
    <property type="match status" value="1"/>
</dbReference>
<evidence type="ECO:0000313" key="9">
    <source>
        <dbReference type="EMBL" id="GAO29227.1"/>
    </source>
</evidence>
<protein>
    <submittedName>
        <fullName evidence="9">RteB, two-component system response regulator</fullName>
    </submittedName>
</protein>
<dbReference type="CDD" id="cd00009">
    <property type="entry name" value="AAA"/>
    <property type="match status" value="1"/>
</dbReference>
<dbReference type="Pfam" id="PF00072">
    <property type="entry name" value="Response_reg"/>
    <property type="match status" value="1"/>
</dbReference>
<dbReference type="SMART" id="SM00382">
    <property type="entry name" value="AAA"/>
    <property type="match status" value="1"/>
</dbReference>
<evidence type="ECO:0000256" key="3">
    <source>
        <dbReference type="ARBA" id="ARBA00023015"/>
    </source>
</evidence>
<evidence type="ECO:0000259" key="8">
    <source>
        <dbReference type="PROSITE" id="PS50110"/>
    </source>
</evidence>
<dbReference type="Pfam" id="PF25601">
    <property type="entry name" value="AAA_lid_14"/>
    <property type="match status" value="1"/>
</dbReference>
<dbReference type="Gene3D" id="3.40.50.300">
    <property type="entry name" value="P-loop containing nucleotide triphosphate hydrolases"/>
    <property type="match status" value="1"/>
</dbReference>
<sequence length="446" mass="50501">MTKLLILEDDIAFARILNNFLTKKGFEVTLSTNLKDANSSIQKQQFDLYLLDYRLPDGTGLDLLETIRSKSNTGHVVIMTGFHDVRTVVRAMKMGAADYITKPVNPDELLMILKQLLAKTDQKAPLSKPVSKEDKYVKGTSTKAAKLQEFIKLVAPTDMSVIIQGESGTGKEYVARAIHEASKRAAKPFVPIDCGVLSRDLAAGELFGYVKGAFTGALIDKRGQFETASGGTLFLDEIGNLSYEVQIKLLRAIQEKVIQPVGSEQLIPVDIRLIAATNENLMESVREGEFREDLYHRINEFKIFVPPLREREEDMQLFVEFFIREANNDLTRDVERLAPDAIQMFRNYDWPGNLRELRNTIRRMVLLSTGKEATTELLPEEMLHSMVNSKTRPENQTDLKAIQELTEKEQIARVLEDARGNKSKAARLLNIDRKTLYNKMEKYGLN</sequence>
<dbReference type="PROSITE" id="PS00676">
    <property type="entry name" value="SIGMA54_INTERACT_2"/>
    <property type="match status" value="1"/>
</dbReference>
<name>A0A0E9LUF8_9BACT</name>
<dbReference type="InterPro" id="IPR002078">
    <property type="entry name" value="Sigma_54_int"/>
</dbReference>
<dbReference type="GO" id="GO:0006355">
    <property type="term" value="P:regulation of DNA-templated transcription"/>
    <property type="evidence" value="ECO:0007669"/>
    <property type="project" value="InterPro"/>
</dbReference>
<dbReference type="Proteomes" id="UP000032900">
    <property type="component" value="Unassembled WGS sequence"/>
</dbReference>
<proteinExistence type="predicted"/>
<dbReference type="InterPro" id="IPR025943">
    <property type="entry name" value="Sigma_54_int_dom_ATP-bd_2"/>
</dbReference>
<dbReference type="SMART" id="SM00448">
    <property type="entry name" value="REC"/>
    <property type="match status" value="1"/>
</dbReference>
<dbReference type="SUPFAM" id="SSF46689">
    <property type="entry name" value="Homeodomain-like"/>
    <property type="match status" value="1"/>
</dbReference>
<dbReference type="InterPro" id="IPR011006">
    <property type="entry name" value="CheY-like_superfamily"/>
</dbReference>
<dbReference type="InterPro" id="IPR027417">
    <property type="entry name" value="P-loop_NTPase"/>
</dbReference>
<evidence type="ECO:0000313" key="10">
    <source>
        <dbReference type="Proteomes" id="UP000032900"/>
    </source>
</evidence>
<dbReference type="PROSITE" id="PS50110">
    <property type="entry name" value="RESPONSE_REGULATORY"/>
    <property type="match status" value="1"/>
</dbReference>